<dbReference type="KEGG" id="sus:Acid_7816"/>
<dbReference type="eggNOG" id="COG1482">
    <property type="taxonomic scope" value="Bacteria"/>
</dbReference>
<dbReference type="STRING" id="234267.Acid_7816"/>
<reference evidence="1" key="1">
    <citation type="submission" date="2006-10" db="EMBL/GenBank/DDBJ databases">
        <title>Complete sequence of Solibacter usitatus Ellin6076.</title>
        <authorList>
            <consortium name="US DOE Joint Genome Institute"/>
            <person name="Copeland A."/>
            <person name="Lucas S."/>
            <person name="Lapidus A."/>
            <person name="Barry K."/>
            <person name="Detter J.C."/>
            <person name="Glavina del Rio T."/>
            <person name="Hammon N."/>
            <person name="Israni S."/>
            <person name="Dalin E."/>
            <person name="Tice H."/>
            <person name="Pitluck S."/>
            <person name="Thompson L.S."/>
            <person name="Brettin T."/>
            <person name="Bruce D."/>
            <person name="Han C."/>
            <person name="Tapia R."/>
            <person name="Gilna P."/>
            <person name="Schmutz J."/>
            <person name="Larimer F."/>
            <person name="Land M."/>
            <person name="Hauser L."/>
            <person name="Kyrpides N."/>
            <person name="Mikhailova N."/>
            <person name="Janssen P.H."/>
            <person name="Kuske C.R."/>
            <person name="Richardson P."/>
        </authorList>
    </citation>
    <scope>NUCLEOTIDE SEQUENCE</scope>
    <source>
        <strain evidence="1">Ellin6076</strain>
    </source>
</reference>
<dbReference type="InterPro" id="IPR014710">
    <property type="entry name" value="RmlC-like_jellyroll"/>
</dbReference>
<accession>Q01NQ6</accession>
<dbReference type="InParanoid" id="Q01NQ6"/>
<proteinExistence type="predicted"/>
<name>Q01NQ6_SOLUE</name>
<dbReference type="HOGENOM" id="CLU_675888_0_0_0"/>
<evidence type="ECO:0000313" key="1">
    <source>
        <dbReference type="EMBL" id="ABJ88714.1"/>
    </source>
</evidence>
<evidence type="ECO:0008006" key="2">
    <source>
        <dbReference type="Google" id="ProtNLM"/>
    </source>
</evidence>
<dbReference type="SUPFAM" id="SSF51182">
    <property type="entry name" value="RmlC-like cupins"/>
    <property type="match status" value="1"/>
</dbReference>
<gene>
    <name evidence="1" type="ordered locus">Acid_7816</name>
</gene>
<sequence precursor="true">MTPQVANTNPTKTSESVSTIVREALSAGEGVVRLAPCWVPRAFLMPGGRLKLDPRDLYILGGHRGGIDERWFSSTTKAANGPLTADDEGLSYIEFHGRRVLLKDAIELEGDRFLGADVMRRHGGWNLLCKFFDNLGPIPHHLHQTDEFAARVGQKGKPEAYYFPPQYNFKDNNFPYTFMGLEPGTTRDDVRRCLERWNEGDNGILYHTRAYRLKPGTGWQIDPGILHAPGSLVTYEPQVNSDVFAMYQSLVEGRTVPWDLLVKDVPAEYHHDLDYILDMLDWEANLDPEFAKHRHFEPLPVAPLAEMADAGYAEKWIVFSTPHYSAKELTVFPDRSVTIKDAAAYGLIFTQGFGTFGKHEVETPSLIRYGQMTSDELFVSADAAANGVRITNKSATENLVLLKHFGPGNPEAPLSKPQ</sequence>
<dbReference type="Gene3D" id="2.60.120.10">
    <property type="entry name" value="Jelly Rolls"/>
    <property type="match status" value="1"/>
</dbReference>
<dbReference type="InterPro" id="IPR011051">
    <property type="entry name" value="RmlC_Cupin_sf"/>
</dbReference>
<dbReference type="EMBL" id="CP000473">
    <property type="protein sequence ID" value="ABJ88714.1"/>
    <property type="molecule type" value="Genomic_DNA"/>
</dbReference>
<organism evidence="1">
    <name type="scientific">Solibacter usitatus (strain Ellin6076)</name>
    <dbReference type="NCBI Taxonomy" id="234267"/>
    <lineage>
        <taxon>Bacteria</taxon>
        <taxon>Pseudomonadati</taxon>
        <taxon>Acidobacteriota</taxon>
        <taxon>Terriglobia</taxon>
        <taxon>Bryobacterales</taxon>
        <taxon>Solibacteraceae</taxon>
        <taxon>Candidatus Solibacter</taxon>
    </lineage>
</organism>
<protein>
    <recommendedName>
        <fullName evidence="2">Mannose-6-phosphate isomerase</fullName>
    </recommendedName>
</protein>
<dbReference type="AlphaFoldDB" id="Q01NQ6"/>